<dbReference type="PROSITE" id="PS50026">
    <property type="entry name" value="EGF_3"/>
    <property type="match status" value="1"/>
</dbReference>
<accession>A0AA47P1D8</accession>
<keyword evidence="2" id="KW-0175">Coiled coil</keyword>
<dbReference type="CDD" id="cd00054">
    <property type="entry name" value="EGF_CA"/>
    <property type="match status" value="1"/>
</dbReference>
<keyword evidence="1" id="KW-0245">EGF-like domain</keyword>
<reference evidence="5" key="1">
    <citation type="journal article" date="2023" name="Front. Mar. Sci.">
        <title>A new Merluccius polli reference genome to investigate the effects of global change in West African waters.</title>
        <authorList>
            <person name="Mateo J.L."/>
            <person name="Blanco-Fernandez C."/>
            <person name="Garcia-Vazquez E."/>
            <person name="Machado-Schiaffino G."/>
        </authorList>
    </citation>
    <scope>NUCLEOTIDE SEQUENCE</scope>
    <source>
        <strain evidence="5">C29</strain>
        <tissue evidence="5">Fin</tissue>
    </source>
</reference>
<keyword evidence="1" id="KW-1015">Disulfide bond</keyword>
<keyword evidence="6" id="KW-1185">Reference proteome</keyword>
<evidence type="ECO:0000256" key="1">
    <source>
        <dbReference type="PROSITE-ProRule" id="PRU00076"/>
    </source>
</evidence>
<gene>
    <name evidence="5" type="primary">notch1a_0</name>
    <name evidence="5" type="ORF">N1851_018412</name>
</gene>
<name>A0AA47P1D8_MERPO</name>
<comment type="caution">
    <text evidence="1">Lacks conserved residue(s) required for the propagation of feature annotation.</text>
</comment>
<evidence type="ECO:0000256" key="2">
    <source>
        <dbReference type="SAM" id="Coils"/>
    </source>
</evidence>
<dbReference type="Proteomes" id="UP001174136">
    <property type="component" value="Unassembled WGS sequence"/>
</dbReference>
<dbReference type="PROSITE" id="PS01186">
    <property type="entry name" value="EGF_2"/>
    <property type="match status" value="1"/>
</dbReference>
<feature type="compositionally biased region" description="Pro residues" evidence="3">
    <location>
        <begin position="261"/>
        <end position="272"/>
    </location>
</feature>
<dbReference type="SUPFAM" id="SSF57196">
    <property type="entry name" value="EGF/Laminin"/>
    <property type="match status" value="1"/>
</dbReference>
<dbReference type="AlphaFoldDB" id="A0AA47P1D8"/>
<protein>
    <submittedName>
        <fullName evidence="5">Neurogenic locus notch 1</fullName>
    </submittedName>
</protein>
<dbReference type="PROSITE" id="PS00022">
    <property type="entry name" value="EGF_1"/>
    <property type="match status" value="1"/>
</dbReference>
<comment type="caution">
    <text evidence="5">The sequence shown here is derived from an EMBL/GenBank/DDBJ whole genome shotgun (WGS) entry which is preliminary data.</text>
</comment>
<feature type="region of interest" description="Disordered" evidence="3">
    <location>
        <begin position="235"/>
        <end position="311"/>
    </location>
</feature>
<evidence type="ECO:0000313" key="6">
    <source>
        <dbReference type="Proteomes" id="UP001174136"/>
    </source>
</evidence>
<feature type="disulfide bond" evidence="1">
    <location>
        <begin position="51"/>
        <end position="68"/>
    </location>
</feature>
<proteinExistence type="predicted"/>
<feature type="domain" description="EGF-like" evidence="4">
    <location>
        <begin position="42"/>
        <end position="80"/>
    </location>
</feature>
<feature type="compositionally biased region" description="Pro residues" evidence="3">
    <location>
        <begin position="298"/>
        <end position="311"/>
    </location>
</feature>
<feature type="disulfide bond" evidence="1">
    <location>
        <begin position="70"/>
        <end position="79"/>
    </location>
</feature>
<dbReference type="InterPro" id="IPR000742">
    <property type="entry name" value="EGF"/>
</dbReference>
<dbReference type="Gene3D" id="2.10.25.10">
    <property type="entry name" value="Laminin"/>
    <property type="match status" value="1"/>
</dbReference>
<sequence length="456" mass="49297">MLPLSHPEELNPRYLWYLCYCRKITSHFQSCQSHTQRLLCQLDDACISNPCQKGSNCDTNPVNGNYVCTCPPGYVGNLCDRDVDECALDYQRSFVEDHQKNMPPQSEALELEVELRSIEKLIEELLQQKTALYTRLASVASGESLQSMAAAAAIPAEADPVNGASPGASSWATVVRRKKGKKGNPALPLFDPGISDIMNGTIFAPSAFFPLDTLPLVSSPLQAPRVVFAQGAEAGEVSSSTPSSQRSHRKKRPVSCIHSPDSPPSMSPPGPAPRDKRARTCPQQHVTETLPNASIPAAPSPPLLPPTHQPVPPGPRRLACLLLPTPPAHTAIPLAAQTATISDPLHPKLRCYNSKVNSSPQILIAGDSLVRDLVLPGSITYCLSGGKIADLIQLVPCLLERHPSITMVVSHVGVNDVMDRLSTKMRLEMESLCTTVESLGKRCIISGPIPTLYKRP</sequence>
<dbReference type="Gene3D" id="3.40.50.12690">
    <property type="match status" value="1"/>
</dbReference>
<dbReference type="EMBL" id="JAOPHQ010003414">
    <property type="protein sequence ID" value="KAK0143437.1"/>
    <property type="molecule type" value="Genomic_DNA"/>
</dbReference>
<dbReference type="SMART" id="SM00181">
    <property type="entry name" value="EGF"/>
    <property type="match status" value="1"/>
</dbReference>
<evidence type="ECO:0000259" key="4">
    <source>
        <dbReference type="PROSITE" id="PS50026"/>
    </source>
</evidence>
<evidence type="ECO:0000313" key="5">
    <source>
        <dbReference type="EMBL" id="KAK0143437.1"/>
    </source>
</evidence>
<dbReference type="FunFam" id="2.10.25.10:FF:000136">
    <property type="entry name" value="Neurogenic locus notch 1"/>
    <property type="match status" value="1"/>
</dbReference>
<feature type="coiled-coil region" evidence="2">
    <location>
        <begin position="108"/>
        <end position="135"/>
    </location>
</feature>
<organism evidence="5 6">
    <name type="scientific">Merluccius polli</name>
    <name type="common">Benguela hake</name>
    <name type="synonym">Merluccius cadenati</name>
    <dbReference type="NCBI Taxonomy" id="89951"/>
    <lineage>
        <taxon>Eukaryota</taxon>
        <taxon>Metazoa</taxon>
        <taxon>Chordata</taxon>
        <taxon>Craniata</taxon>
        <taxon>Vertebrata</taxon>
        <taxon>Euteleostomi</taxon>
        <taxon>Actinopterygii</taxon>
        <taxon>Neopterygii</taxon>
        <taxon>Teleostei</taxon>
        <taxon>Neoteleostei</taxon>
        <taxon>Acanthomorphata</taxon>
        <taxon>Zeiogadaria</taxon>
        <taxon>Gadariae</taxon>
        <taxon>Gadiformes</taxon>
        <taxon>Gadoidei</taxon>
        <taxon>Merlucciidae</taxon>
        <taxon>Merluccius</taxon>
    </lineage>
</organism>
<evidence type="ECO:0000256" key="3">
    <source>
        <dbReference type="SAM" id="MobiDB-lite"/>
    </source>
</evidence>